<accession>A0A380S723</accession>
<evidence type="ECO:0000256" key="1">
    <source>
        <dbReference type="SAM" id="SignalP"/>
    </source>
</evidence>
<sequence>MKFKFVAVLALFVTAIAFTACEKVENCHYDESAKTLKCQGQTYSTVETGGRVWMAENANLVNFDSSYCYGNNLDNCKKYGRLYDWKSAKDACPTGWELPKQADFEKADLKALNIGKDGFRYYDGKFADENVSASFWTADEFDESRAVMVRVQDKVTYEHYNKTIAASVRCVKVK</sequence>
<dbReference type="EMBL" id="UHJL01000003">
    <property type="protein sequence ID" value="SUQ24945.1"/>
    <property type="molecule type" value="Genomic_DNA"/>
</dbReference>
<organism evidence="3 4">
    <name type="scientific">Fibrobacter succinogenes</name>
    <name type="common">Bacteroides succinogenes</name>
    <dbReference type="NCBI Taxonomy" id="833"/>
    <lineage>
        <taxon>Bacteria</taxon>
        <taxon>Pseudomonadati</taxon>
        <taxon>Fibrobacterota</taxon>
        <taxon>Fibrobacteria</taxon>
        <taxon>Fibrobacterales</taxon>
        <taxon>Fibrobacteraceae</taxon>
        <taxon>Fibrobacter</taxon>
    </lineage>
</organism>
<feature type="chain" id="PRO_5017045373" evidence="1">
    <location>
        <begin position="20"/>
        <end position="174"/>
    </location>
</feature>
<feature type="signal peptide" evidence="1">
    <location>
        <begin position="1"/>
        <end position="19"/>
    </location>
</feature>
<name>A0A380S723_FIBSU</name>
<dbReference type="InterPro" id="IPR011871">
    <property type="entry name" value="Fib_succ_major"/>
</dbReference>
<dbReference type="Pfam" id="PF09603">
    <property type="entry name" value="Fib_succ_major"/>
    <property type="match status" value="1"/>
</dbReference>
<dbReference type="AlphaFoldDB" id="A0A380S723"/>
<keyword evidence="1" id="KW-0732">Signal</keyword>
<protein>
    <submittedName>
        <fullName evidence="3">Major paralogous domain-containing protein</fullName>
    </submittedName>
</protein>
<proteinExistence type="predicted"/>
<feature type="domain" description="Fibrobacter succinogenes major paralogous" evidence="2">
    <location>
        <begin position="46"/>
        <end position="106"/>
    </location>
</feature>
<evidence type="ECO:0000259" key="2">
    <source>
        <dbReference type="Pfam" id="PF09603"/>
    </source>
</evidence>
<evidence type="ECO:0000313" key="3">
    <source>
        <dbReference type="EMBL" id="SUQ24945.1"/>
    </source>
</evidence>
<dbReference type="RefSeq" id="WP_109573399.1">
    <property type="nucleotide sequence ID" value="NZ_UHJL01000003.1"/>
</dbReference>
<dbReference type="Proteomes" id="UP000255423">
    <property type="component" value="Unassembled WGS sequence"/>
</dbReference>
<evidence type="ECO:0000313" key="4">
    <source>
        <dbReference type="Proteomes" id="UP000255423"/>
    </source>
</evidence>
<dbReference type="NCBIfam" id="TIGR02145">
    <property type="entry name" value="Fib_succ_major"/>
    <property type="match status" value="1"/>
</dbReference>
<reference evidence="3 4" key="1">
    <citation type="submission" date="2017-08" db="EMBL/GenBank/DDBJ databases">
        <authorList>
            <person name="de Groot N.N."/>
        </authorList>
    </citation>
    <scope>NUCLEOTIDE SEQUENCE [LARGE SCALE GENOMIC DNA]</scope>
    <source>
        <strain evidence="3 4">HM2</strain>
    </source>
</reference>
<gene>
    <name evidence="3" type="ORF">SAMN05661053_2359</name>
</gene>
<dbReference type="PROSITE" id="PS51257">
    <property type="entry name" value="PROKAR_LIPOPROTEIN"/>
    <property type="match status" value="1"/>
</dbReference>